<name>A0ABP7C825_9MICC</name>
<evidence type="ECO:0000256" key="3">
    <source>
        <dbReference type="ARBA" id="ARBA00022692"/>
    </source>
</evidence>
<evidence type="ECO:0000256" key="4">
    <source>
        <dbReference type="ARBA" id="ARBA00022989"/>
    </source>
</evidence>
<comment type="caution">
    <text evidence="9">The sequence shown here is derived from an EMBL/GenBank/DDBJ whole genome shotgun (WGS) entry which is preliminary data.</text>
</comment>
<feature type="transmembrane region" description="Helical" evidence="7">
    <location>
        <begin position="31"/>
        <end position="52"/>
    </location>
</feature>
<proteinExistence type="inferred from homology"/>
<feature type="transmembrane region" description="Helical" evidence="7">
    <location>
        <begin position="95"/>
        <end position="115"/>
    </location>
</feature>
<dbReference type="InterPro" id="IPR050638">
    <property type="entry name" value="AA-Vitamin_Transporters"/>
</dbReference>
<comment type="similarity">
    <text evidence="2">Belongs to the EamA transporter family.</text>
</comment>
<accession>A0ABP7C825</accession>
<dbReference type="InterPro" id="IPR000620">
    <property type="entry name" value="EamA_dom"/>
</dbReference>
<evidence type="ECO:0000256" key="2">
    <source>
        <dbReference type="ARBA" id="ARBA00007362"/>
    </source>
</evidence>
<evidence type="ECO:0000313" key="10">
    <source>
        <dbReference type="Proteomes" id="UP001500752"/>
    </source>
</evidence>
<dbReference type="PANTHER" id="PTHR32322:SF2">
    <property type="entry name" value="EAMA DOMAIN-CONTAINING PROTEIN"/>
    <property type="match status" value="1"/>
</dbReference>
<dbReference type="InterPro" id="IPR037185">
    <property type="entry name" value="EmrE-like"/>
</dbReference>
<feature type="transmembrane region" description="Helical" evidence="7">
    <location>
        <begin position="265"/>
        <end position="282"/>
    </location>
</feature>
<keyword evidence="10" id="KW-1185">Reference proteome</keyword>
<keyword evidence="5 7" id="KW-0472">Membrane</keyword>
<feature type="transmembrane region" description="Helical" evidence="7">
    <location>
        <begin position="209"/>
        <end position="228"/>
    </location>
</feature>
<evidence type="ECO:0000313" key="9">
    <source>
        <dbReference type="EMBL" id="GAA3683045.1"/>
    </source>
</evidence>
<evidence type="ECO:0000259" key="8">
    <source>
        <dbReference type="Pfam" id="PF00892"/>
    </source>
</evidence>
<sequence length="308" mass="32266">MKAVVYLVLATLFWAGNYVVGETAVKSMEPLALTWWRWAFAVVPLLVLAHVAERPDWRAVAARWRLLLPMGCLGMGAYALFLYGSLQYTTAVNAALINAANPALIVVFAVVLLRARPGWRGWAGVLLGLAGVLLVLSGGSLDHLLAVRFNSGDLLMLGAITVWALYTVLGRRVRLPAIASTAAQVVFALAAMAPFAAVFGVPLPADTPGWASLGFMVLFPSIGSYLLWNAALRTVAPSSAGMFLNLITVFTALAAVLLGQALTPAQVLGGVLVLGGMALTNLKPRARNQAPSPVPAACPAEAGAGDRA</sequence>
<dbReference type="EMBL" id="BAABEO010000012">
    <property type="protein sequence ID" value="GAA3683045.1"/>
    <property type="molecule type" value="Genomic_DNA"/>
</dbReference>
<feature type="domain" description="EamA" evidence="8">
    <location>
        <begin position="151"/>
        <end position="281"/>
    </location>
</feature>
<feature type="region of interest" description="Disordered" evidence="6">
    <location>
        <begin position="287"/>
        <end position="308"/>
    </location>
</feature>
<feature type="transmembrane region" description="Helical" evidence="7">
    <location>
        <begin position="181"/>
        <end position="203"/>
    </location>
</feature>
<feature type="transmembrane region" description="Helical" evidence="7">
    <location>
        <begin position="64"/>
        <end position="83"/>
    </location>
</feature>
<dbReference type="RefSeq" id="WP_345150642.1">
    <property type="nucleotide sequence ID" value="NZ_BAABEO010000012.1"/>
</dbReference>
<keyword evidence="4 7" id="KW-1133">Transmembrane helix</keyword>
<dbReference type="SUPFAM" id="SSF103481">
    <property type="entry name" value="Multidrug resistance efflux transporter EmrE"/>
    <property type="match status" value="2"/>
</dbReference>
<feature type="domain" description="EamA" evidence="8">
    <location>
        <begin position="2"/>
        <end position="136"/>
    </location>
</feature>
<feature type="transmembrane region" description="Helical" evidence="7">
    <location>
        <begin position="240"/>
        <end position="259"/>
    </location>
</feature>
<comment type="subcellular location">
    <subcellularLocation>
        <location evidence="1">Membrane</location>
        <topology evidence="1">Multi-pass membrane protein</topology>
    </subcellularLocation>
</comment>
<dbReference type="Proteomes" id="UP001500752">
    <property type="component" value="Unassembled WGS sequence"/>
</dbReference>
<evidence type="ECO:0000256" key="6">
    <source>
        <dbReference type="SAM" id="MobiDB-lite"/>
    </source>
</evidence>
<gene>
    <name evidence="9" type="ORF">GCM10023081_21250</name>
</gene>
<evidence type="ECO:0000256" key="7">
    <source>
        <dbReference type="SAM" id="Phobius"/>
    </source>
</evidence>
<keyword evidence="3 7" id="KW-0812">Transmembrane</keyword>
<reference evidence="10" key="1">
    <citation type="journal article" date="2019" name="Int. J. Syst. Evol. Microbiol.">
        <title>The Global Catalogue of Microorganisms (GCM) 10K type strain sequencing project: providing services to taxonomists for standard genome sequencing and annotation.</title>
        <authorList>
            <consortium name="The Broad Institute Genomics Platform"/>
            <consortium name="The Broad Institute Genome Sequencing Center for Infectious Disease"/>
            <person name="Wu L."/>
            <person name="Ma J."/>
        </authorList>
    </citation>
    <scope>NUCLEOTIDE SEQUENCE [LARGE SCALE GENOMIC DNA]</scope>
    <source>
        <strain evidence="10">JCM 30742</strain>
    </source>
</reference>
<dbReference type="PANTHER" id="PTHR32322">
    <property type="entry name" value="INNER MEMBRANE TRANSPORTER"/>
    <property type="match status" value="1"/>
</dbReference>
<feature type="transmembrane region" description="Helical" evidence="7">
    <location>
        <begin position="122"/>
        <end position="141"/>
    </location>
</feature>
<feature type="transmembrane region" description="Helical" evidence="7">
    <location>
        <begin position="147"/>
        <end position="169"/>
    </location>
</feature>
<protein>
    <submittedName>
        <fullName evidence="9">DMT family transporter</fullName>
    </submittedName>
</protein>
<evidence type="ECO:0000256" key="1">
    <source>
        <dbReference type="ARBA" id="ARBA00004141"/>
    </source>
</evidence>
<organism evidence="9 10">
    <name type="scientific">Arthrobacter ginkgonis</name>
    <dbReference type="NCBI Taxonomy" id="1630594"/>
    <lineage>
        <taxon>Bacteria</taxon>
        <taxon>Bacillati</taxon>
        <taxon>Actinomycetota</taxon>
        <taxon>Actinomycetes</taxon>
        <taxon>Micrococcales</taxon>
        <taxon>Micrococcaceae</taxon>
        <taxon>Arthrobacter</taxon>
    </lineage>
</organism>
<dbReference type="Pfam" id="PF00892">
    <property type="entry name" value="EamA"/>
    <property type="match status" value="2"/>
</dbReference>
<evidence type="ECO:0000256" key="5">
    <source>
        <dbReference type="ARBA" id="ARBA00023136"/>
    </source>
</evidence>